<organism evidence="2 3">
    <name type="scientific">Marinobacterium alkalitolerans</name>
    <dbReference type="NCBI Taxonomy" id="1542925"/>
    <lineage>
        <taxon>Bacteria</taxon>
        <taxon>Pseudomonadati</taxon>
        <taxon>Pseudomonadota</taxon>
        <taxon>Gammaproteobacteria</taxon>
        <taxon>Oceanospirillales</taxon>
        <taxon>Oceanospirillaceae</taxon>
        <taxon>Marinobacterium</taxon>
    </lineage>
</organism>
<dbReference type="PROSITE" id="PS50851">
    <property type="entry name" value="CHEW"/>
    <property type="match status" value="1"/>
</dbReference>
<comment type="caution">
    <text evidence="2">The sequence shown here is derived from an EMBL/GenBank/DDBJ whole genome shotgun (WGS) entry which is preliminary data.</text>
</comment>
<dbReference type="CDD" id="cd00732">
    <property type="entry name" value="CheW"/>
    <property type="match status" value="1"/>
</dbReference>
<reference evidence="2 3" key="1">
    <citation type="submission" date="2020-09" db="EMBL/GenBank/DDBJ databases">
        <authorList>
            <person name="Tanuku N.R.S."/>
        </authorList>
    </citation>
    <scope>NUCLEOTIDE SEQUENCE [LARGE SCALE GENOMIC DNA]</scope>
    <source>
        <strain evidence="2 3">AK62</strain>
    </source>
</reference>
<dbReference type="Gene3D" id="2.30.30.40">
    <property type="entry name" value="SH3 Domains"/>
    <property type="match status" value="1"/>
</dbReference>
<evidence type="ECO:0000313" key="3">
    <source>
        <dbReference type="Proteomes" id="UP000810171"/>
    </source>
</evidence>
<dbReference type="EMBL" id="JACVEW010000015">
    <property type="protein sequence ID" value="MBP0049208.1"/>
    <property type="molecule type" value="Genomic_DNA"/>
</dbReference>
<dbReference type="InterPro" id="IPR002545">
    <property type="entry name" value="CheW-lke_dom"/>
</dbReference>
<gene>
    <name evidence="2" type="ORF">H9C73_10720</name>
</gene>
<keyword evidence="3" id="KW-1185">Reference proteome</keyword>
<protein>
    <submittedName>
        <fullName evidence="2">Chemotaxis protein CheW</fullName>
    </submittedName>
</protein>
<dbReference type="InterPro" id="IPR039315">
    <property type="entry name" value="CheW"/>
</dbReference>
<dbReference type="InterPro" id="IPR036061">
    <property type="entry name" value="CheW-like_dom_sf"/>
</dbReference>
<dbReference type="SMART" id="SM00260">
    <property type="entry name" value="CheW"/>
    <property type="match status" value="1"/>
</dbReference>
<name>A0ABS3ZBY1_9GAMM</name>
<sequence length="189" mass="21493">MSMNAAAAEHLRQLQETQQAEHDQNRRTQQEEVVYHQWATFRVDDELYGIDVMQVKEVLRFSEITPVPGADTSILGIINLRGNVVTVIDTRQMFGLPMVPYDDETRVIVVEFNEQEVIGLVVDSVDEVINLPHNDVDRAPSVSGDDSTKRFVQGVCYHNNILIILLDLTKMLLSITPLTEEELLNQRGY</sequence>
<dbReference type="SUPFAM" id="SSF50341">
    <property type="entry name" value="CheW-like"/>
    <property type="match status" value="1"/>
</dbReference>
<dbReference type="Gene3D" id="2.40.50.180">
    <property type="entry name" value="CheA-289, Domain 4"/>
    <property type="match status" value="1"/>
</dbReference>
<evidence type="ECO:0000259" key="1">
    <source>
        <dbReference type="PROSITE" id="PS50851"/>
    </source>
</evidence>
<dbReference type="Proteomes" id="UP000810171">
    <property type="component" value="Unassembled WGS sequence"/>
</dbReference>
<dbReference type="PANTHER" id="PTHR22617">
    <property type="entry name" value="CHEMOTAXIS SENSOR HISTIDINE KINASE-RELATED"/>
    <property type="match status" value="1"/>
</dbReference>
<evidence type="ECO:0000313" key="2">
    <source>
        <dbReference type="EMBL" id="MBP0049208.1"/>
    </source>
</evidence>
<feature type="domain" description="CheW-like" evidence="1">
    <location>
        <begin position="35"/>
        <end position="177"/>
    </location>
</feature>
<dbReference type="Pfam" id="PF01584">
    <property type="entry name" value="CheW"/>
    <property type="match status" value="1"/>
</dbReference>
<proteinExistence type="predicted"/>
<dbReference type="PANTHER" id="PTHR22617:SF23">
    <property type="entry name" value="CHEMOTAXIS PROTEIN CHEW"/>
    <property type="match status" value="1"/>
</dbReference>
<accession>A0ABS3ZBY1</accession>
<dbReference type="RefSeq" id="WP_236014224.1">
    <property type="nucleotide sequence ID" value="NZ_JACVEW010000015.1"/>
</dbReference>